<protein>
    <submittedName>
        <fullName evidence="1">Type IV pilus modification protein PilV</fullName>
    </submittedName>
</protein>
<dbReference type="Proteomes" id="UP001157186">
    <property type="component" value="Unassembled WGS sequence"/>
</dbReference>
<accession>A0ABQ6GPB6</accession>
<name>A0ABQ6GPB6_9GAMM</name>
<reference evidence="1 2" key="1">
    <citation type="submission" date="2023-03" db="EMBL/GenBank/DDBJ databases">
        <title>Draft genome sequence of Thalassotalea insulae KCTC 62186T.</title>
        <authorList>
            <person name="Sawabe T."/>
        </authorList>
    </citation>
    <scope>NUCLEOTIDE SEQUENCE [LARGE SCALE GENOMIC DNA]</scope>
    <source>
        <strain evidence="1 2">KCTC 62186</strain>
    </source>
</reference>
<proteinExistence type="predicted"/>
<evidence type="ECO:0000313" key="2">
    <source>
        <dbReference type="Proteomes" id="UP001157186"/>
    </source>
</evidence>
<dbReference type="EMBL" id="BSST01000001">
    <property type="protein sequence ID" value="GLX77164.1"/>
    <property type="molecule type" value="Genomic_DNA"/>
</dbReference>
<dbReference type="NCBIfam" id="TIGR02523">
    <property type="entry name" value="type_IV_pilV"/>
    <property type="match status" value="1"/>
</dbReference>
<dbReference type="InterPro" id="IPR013362">
    <property type="entry name" value="Pilus_4_PilV"/>
</dbReference>
<keyword evidence="2" id="KW-1185">Reference proteome</keyword>
<evidence type="ECO:0000313" key="1">
    <source>
        <dbReference type="EMBL" id="GLX77164.1"/>
    </source>
</evidence>
<gene>
    <name evidence="1" type="primary">pilV</name>
    <name evidence="1" type="ORF">tinsulaeT_05040</name>
</gene>
<organism evidence="1 2">
    <name type="scientific">Thalassotalea insulae</name>
    <dbReference type="NCBI Taxonomy" id="2056778"/>
    <lineage>
        <taxon>Bacteria</taxon>
        <taxon>Pseudomonadati</taxon>
        <taxon>Pseudomonadota</taxon>
        <taxon>Gammaproteobacteria</taxon>
        <taxon>Alteromonadales</taxon>
        <taxon>Colwelliaceae</taxon>
        <taxon>Thalassotalea</taxon>
    </lineage>
</organism>
<comment type="caution">
    <text evidence="1">The sequence shown here is derived from an EMBL/GenBank/DDBJ whole genome shotgun (WGS) entry which is preliminary data.</text>
</comment>
<sequence>MKRCSNKGMTFIEVLIGLFILVTGVLGAVAMQASAKKGSFDAMQRSLASALAQDIIDRMRSNDPTQLASYVGSDYGVTLNAEPSKRCNSTASLCLPAEMVTNDLYEWELALTGADVKNGTSNAGGLVGATGCIGVSDNAITVVITWEGRTKIQDGQKDGSNVSDCGGSTANKKRRQVLVEAFVS</sequence>
<dbReference type="RefSeq" id="WP_284243004.1">
    <property type="nucleotide sequence ID" value="NZ_BSST01000001.1"/>
</dbReference>